<dbReference type="PANTHER" id="PTHR12186:SF2">
    <property type="entry name" value="FGFR1 ONCOGENE PARTNER 2 HOMOLOG"/>
    <property type="match status" value="1"/>
</dbReference>
<dbReference type="Pfam" id="PF05769">
    <property type="entry name" value="SIKE"/>
    <property type="match status" value="1"/>
</dbReference>
<dbReference type="GeneID" id="105364926"/>
<evidence type="ECO:0000313" key="4">
    <source>
        <dbReference type="Proteomes" id="UP000695007"/>
    </source>
</evidence>
<keyword evidence="2 3" id="KW-0175">Coiled coil</keyword>
<organism evidence="4 5">
    <name type="scientific">Ceratosolen solmsi marchali</name>
    <dbReference type="NCBI Taxonomy" id="326594"/>
    <lineage>
        <taxon>Eukaryota</taxon>
        <taxon>Metazoa</taxon>
        <taxon>Ecdysozoa</taxon>
        <taxon>Arthropoda</taxon>
        <taxon>Hexapoda</taxon>
        <taxon>Insecta</taxon>
        <taxon>Pterygota</taxon>
        <taxon>Neoptera</taxon>
        <taxon>Endopterygota</taxon>
        <taxon>Hymenoptera</taxon>
        <taxon>Apocrita</taxon>
        <taxon>Proctotrupomorpha</taxon>
        <taxon>Chalcidoidea</taxon>
        <taxon>Agaonidae</taxon>
        <taxon>Agaoninae</taxon>
        <taxon>Ceratosolen</taxon>
    </lineage>
</organism>
<dbReference type="AlphaFoldDB" id="A0AAJ6YNE5"/>
<dbReference type="CTD" id="33971"/>
<proteinExistence type="inferred from homology"/>
<sequence length="212" mass="24455">MALTIEQIILDAGKLVNEISTQESTADGLICKIQSVCNQIDSMKQYQEELKNLNAQTNQKPKSEIIEHFQKIDDGYFKELRAENKDLRLALEDYQKALELIMSKYRKHTAYFLKQSKSNPSATTNTNCCLQYNHCKCINTINTQAKKIDEMATIMRTATQLNKDNELRCLETLVRLKEENTGLREILDMTKKYGYLKKDTIVESKTVQTDDL</sequence>
<dbReference type="Proteomes" id="UP000695007">
    <property type="component" value="Unplaced"/>
</dbReference>
<dbReference type="InterPro" id="IPR008555">
    <property type="entry name" value="SIKE"/>
</dbReference>
<evidence type="ECO:0000256" key="2">
    <source>
        <dbReference type="ARBA" id="ARBA00023054"/>
    </source>
</evidence>
<evidence type="ECO:0000256" key="1">
    <source>
        <dbReference type="ARBA" id="ARBA00005537"/>
    </source>
</evidence>
<keyword evidence="4" id="KW-1185">Reference proteome</keyword>
<accession>A0AAJ6YNE5</accession>
<evidence type="ECO:0000313" key="5">
    <source>
        <dbReference type="RefSeq" id="XP_011501266.1"/>
    </source>
</evidence>
<dbReference type="RefSeq" id="XP_011501266.1">
    <property type="nucleotide sequence ID" value="XM_011502964.1"/>
</dbReference>
<comment type="similarity">
    <text evidence="1">Belongs to the SIKE family.</text>
</comment>
<protein>
    <submittedName>
        <fullName evidence="5">FGFR1 oncogene partner 2 homolog</fullName>
    </submittedName>
</protein>
<feature type="coiled-coil region" evidence="3">
    <location>
        <begin position="77"/>
        <end position="104"/>
    </location>
</feature>
<name>A0AAJ6YNE5_9HYME</name>
<reference evidence="5" key="1">
    <citation type="submission" date="2025-08" db="UniProtKB">
        <authorList>
            <consortium name="RefSeq"/>
        </authorList>
    </citation>
    <scope>IDENTIFICATION</scope>
</reference>
<gene>
    <name evidence="5" type="primary">LOC105364926</name>
</gene>
<dbReference type="PANTHER" id="PTHR12186">
    <property type="entry name" value="SIKE FAMILY MEMBER"/>
    <property type="match status" value="1"/>
</dbReference>
<evidence type="ECO:0000256" key="3">
    <source>
        <dbReference type="SAM" id="Coils"/>
    </source>
</evidence>
<dbReference type="KEGG" id="csol:105364926"/>